<dbReference type="PANTHER" id="PTHR34452:SF7">
    <property type="entry name" value="MYOSIN HEAVY CHAIN-RELATED PROTEIN"/>
    <property type="match status" value="1"/>
</dbReference>
<organism evidence="2 3">
    <name type="scientific">Vitis rotundifolia</name>
    <name type="common">Muscadine grape</name>
    <dbReference type="NCBI Taxonomy" id="103349"/>
    <lineage>
        <taxon>Eukaryota</taxon>
        <taxon>Viridiplantae</taxon>
        <taxon>Streptophyta</taxon>
        <taxon>Embryophyta</taxon>
        <taxon>Tracheophyta</taxon>
        <taxon>Spermatophyta</taxon>
        <taxon>Magnoliopsida</taxon>
        <taxon>eudicotyledons</taxon>
        <taxon>Gunneridae</taxon>
        <taxon>Pentapetalae</taxon>
        <taxon>rosids</taxon>
        <taxon>Vitales</taxon>
        <taxon>Vitaceae</taxon>
        <taxon>Viteae</taxon>
        <taxon>Vitis</taxon>
    </lineage>
</organism>
<proteinExistence type="predicted"/>
<dbReference type="PANTHER" id="PTHR34452">
    <property type="entry name" value="MYOSIN HEAVY CHAIN-RELATED PROTEIN"/>
    <property type="match status" value="1"/>
</dbReference>
<dbReference type="EMBL" id="JARBHA010000002">
    <property type="protein sequence ID" value="KAJ9706548.1"/>
    <property type="molecule type" value="Genomic_DNA"/>
</dbReference>
<dbReference type="PROSITE" id="PS51840">
    <property type="entry name" value="C2_NT"/>
    <property type="match status" value="1"/>
</dbReference>
<dbReference type="AlphaFoldDB" id="A0AA39AF93"/>
<dbReference type="Proteomes" id="UP001168098">
    <property type="component" value="Unassembled WGS sequence"/>
</dbReference>
<dbReference type="InterPro" id="IPR019448">
    <property type="entry name" value="NT-C2"/>
</dbReference>
<name>A0AA39AF93_VITRO</name>
<accession>A0AA39AF93</accession>
<gene>
    <name evidence="2" type="ORF">PVL29_001831</name>
</gene>
<reference evidence="2 3" key="1">
    <citation type="journal article" date="2023" name="BMC Biotechnol.">
        <title>Vitis rotundifolia cv Carlos genome sequencing.</title>
        <authorList>
            <person name="Huff M."/>
            <person name="Hulse-Kemp A."/>
            <person name="Scheffler B."/>
            <person name="Youngblood R."/>
            <person name="Simpson S."/>
            <person name="Babiker E."/>
            <person name="Staton M."/>
        </authorList>
    </citation>
    <scope>NUCLEOTIDE SEQUENCE [LARGE SCALE GENOMIC DNA]</scope>
    <source>
        <tissue evidence="2">Leaf</tissue>
    </source>
</reference>
<keyword evidence="3" id="KW-1185">Reference proteome</keyword>
<evidence type="ECO:0000313" key="2">
    <source>
        <dbReference type="EMBL" id="KAJ9706548.1"/>
    </source>
</evidence>
<evidence type="ECO:0000313" key="3">
    <source>
        <dbReference type="Proteomes" id="UP001168098"/>
    </source>
</evidence>
<comment type="caution">
    <text evidence="2">The sequence shown here is derived from an EMBL/GenBank/DDBJ whole genome shotgun (WGS) entry which is preliminary data.</text>
</comment>
<sequence>MFKSARWRSEKSKIKAVFKLQFRATQVPQLGVEALFLSVVPADVGKPTVKLEKAWLEGGSYYWENAVYETVKFVQDPKSGKINDRIYHFIVSKGASKAGLVGEVSIDFADYAEATKPSSVSLPLKNSNSGAVLHVSVPFLSLIYVFHRLFNEVQKMFFPRLLIFSVLES</sequence>
<dbReference type="Pfam" id="PF10358">
    <property type="entry name" value="NT-C2"/>
    <property type="match status" value="1"/>
</dbReference>
<evidence type="ECO:0000259" key="1">
    <source>
        <dbReference type="PROSITE" id="PS51840"/>
    </source>
</evidence>
<feature type="domain" description="C2 NT-type" evidence="1">
    <location>
        <begin position="6"/>
        <end position="141"/>
    </location>
</feature>
<protein>
    <recommendedName>
        <fullName evidence="1">C2 NT-type domain-containing protein</fullName>
    </recommendedName>
</protein>